<comment type="caution">
    <text evidence="4">The sequence shown here is derived from an EMBL/GenBank/DDBJ whole genome shotgun (WGS) entry which is preliminary data.</text>
</comment>
<sequence>MEKPKTIRSRAPIIEDWELDSDDDDYVIRPSIEQNKPSYAKINFVNSDENTRKFAIEQHTYRKLKTLGKVRILGKSVFKNKGKATGQREVRPVWNNAQRGNLQYTLKDQGIFNNGYSRHMTRNKSFLIDYQEIDGGFVAFGGSPKGGKTTRKDQLDKFEGKADEGFLVRYSVNSKAFRVFNTRTKKVEENLHIKSIEIKSNVAGSGPEWLFDIDSLTKSINYEPVTAGNQTNDDVDNKDADEGPDKRDEGVSKGSGVDDQERNDNSTQDVNTPGPSINTGSLNINTVGSNDLSMPSLEETDIFDDVYDDREVGAEADTNNLELPTVFTFIPTIRVHKDHPKDQIIRDLNLATQTWRMIKFSKENAMVSYINKQRRTNHKDDQNCLFACFLSQQEPKKIYLIARGPLELNGSLETKNMRGIVIRNKARLVAQGYTQEEGIVYDEVFALVVRIEVIRLFLAYASFMRFIVYQMDVKSAFLYGTIEEEVYVSQPPGFKDPHFPDKVYKVEKALYGLHQAPRALYETLSTYLLENRFRRGTIDKTLFIKKDIGDNLLVQVYVDDIIFWSTKKFLCDEFEQMMHKRFQISSIGDLTFFLELQVKQKDDGIFINQDKYVADILKKFDFTTMKTSSIPMEPNKALIKDSEAEDVDVHLYKSMIGSLMYLVVSRPDIMFAICACVRFQVTPKTSHLHDVKRIFRYLKEMAKVRKLELKLAAELKLVLNGCLDWKETAVNVEIQVSAVSLTYYCFRLTFAGSAKQYDWIRCDDTKVLRMGQTVLLGSKGFHQIVDFLNTSHIKYALTKNLTIYVSLIQQFWQTAAANTLDTGEVQITATIDGKVKLVFEASIRRHLKLKDSDGISILPNTEIFEQLAFMGAFNFSKMIFEGMVKNLDRSNSASEGSTVSVESHHTPSGAPSTSQPPLSSPSRIPTRQETKVPQPSSPTHANVADETKRVYSTAFKKLIMKVKKLEKIVKSNKARRRAKIVVSDDEDAVEDTSKHERKIDAIDQDPDTSLVQHDAEVQGRHDQEIKFEIEDTSTAETLGYIKRSASKGKEEMQRIARVYKEASSFNVEEWEDIQATIDAEEELALRIQAKEKEKYSKAKKARLLVDLINQRKRHFAQQRAEERRNKPLTQAQQRTYMSNYIKHMGSYTLKQLKRLSFDEIKNLFEATMKRVKKFPPMESDTGESSEPREKEDDELTQKDLQQMMMMVLVEEVYVESLQVKYLIIDWEFYIEESRKYWRIIKVRNHTETYHIFTDTLKKFNRDDLVKLCNLVKERFSTIEPTDDKEKDLWVELKRLFKPDNDDTLWKLQRYMHDPLRLLQLNAAGLSFYCWVQEFLLLVEESTAGED</sequence>
<feature type="compositionally biased region" description="Polar residues" evidence="1">
    <location>
        <begin position="923"/>
        <end position="940"/>
    </location>
</feature>
<organism evidence="4">
    <name type="scientific">Tanacetum cinerariifolium</name>
    <name type="common">Dalmatian daisy</name>
    <name type="synonym">Chrysanthemum cinerariifolium</name>
    <dbReference type="NCBI Taxonomy" id="118510"/>
    <lineage>
        <taxon>Eukaryota</taxon>
        <taxon>Viridiplantae</taxon>
        <taxon>Streptophyta</taxon>
        <taxon>Embryophyta</taxon>
        <taxon>Tracheophyta</taxon>
        <taxon>Spermatophyta</taxon>
        <taxon>Magnoliopsida</taxon>
        <taxon>eudicotyledons</taxon>
        <taxon>Gunneridae</taxon>
        <taxon>Pentapetalae</taxon>
        <taxon>asterids</taxon>
        <taxon>campanulids</taxon>
        <taxon>Asterales</taxon>
        <taxon>Asteraceae</taxon>
        <taxon>Asteroideae</taxon>
        <taxon>Anthemideae</taxon>
        <taxon>Anthemidinae</taxon>
        <taxon>Tanacetum</taxon>
    </lineage>
</organism>
<accession>A0A6L2N9S6</accession>
<dbReference type="Pfam" id="PF25597">
    <property type="entry name" value="SH3_retrovirus"/>
    <property type="match status" value="1"/>
</dbReference>
<feature type="domain" description="Reverse transcriptase Ty1/copia-type" evidence="2">
    <location>
        <begin position="419"/>
        <end position="633"/>
    </location>
</feature>
<feature type="compositionally biased region" description="Polar residues" evidence="1">
    <location>
        <begin position="891"/>
        <end position="901"/>
    </location>
</feature>
<feature type="region of interest" description="Disordered" evidence="1">
    <location>
        <begin position="224"/>
        <end position="295"/>
    </location>
</feature>
<feature type="region of interest" description="Disordered" evidence="1">
    <location>
        <begin position="891"/>
        <end position="945"/>
    </location>
</feature>
<evidence type="ECO:0008006" key="5">
    <source>
        <dbReference type="Google" id="ProtNLM"/>
    </source>
</evidence>
<evidence type="ECO:0000259" key="3">
    <source>
        <dbReference type="Pfam" id="PF25597"/>
    </source>
</evidence>
<dbReference type="PANTHER" id="PTHR11439:SF509">
    <property type="entry name" value="RNA-DIRECTED DNA POLYMERASE"/>
    <property type="match status" value="1"/>
</dbReference>
<feature type="compositionally biased region" description="Basic and acidic residues" evidence="1">
    <location>
        <begin position="235"/>
        <end position="251"/>
    </location>
</feature>
<dbReference type="EMBL" id="BKCJ010008558">
    <property type="protein sequence ID" value="GEU82830.1"/>
    <property type="molecule type" value="Genomic_DNA"/>
</dbReference>
<proteinExistence type="predicted"/>
<feature type="region of interest" description="Disordered" evidence="1">
    <location>
        <begin position="1174"/>
        <end position="1195"/>
    </location>
</feature>
<dbReference type="InterPro" id="IPR043502">
    <property type="entry name" value="DNA/RNA_pol_sf"/>
</dbReference>
<evidence type="ECO:0000256" key="1">
    <source>
        <dbReference type="SAM" id="MobiDB-lite"/>
    </source>
</evidence>
<dbReference type="SUPFAM" id="SSF56672">
    <property type="entry name" value="DNA/RNA polymerases"/>
    <property type="match status" value="1"/>
</dbReference>
<feature type="compositionally biased region" description="Polar residues" evidence="1">
    <location>
        <begin position="265"/>
        <end position="293"/>
    </location>
</feature>
<dbReference type="PANTHER" id="PTHR11439">
    <property type="entry name" value="GAG-POL-RELATED RETROTRANSPOSON"/>
    <property type="match status" value="1"/>
</dbReference>
<protein>
    <recommendedName>
        <fullName evidence="5">Reverse transcriptase Ty1/copia-type domain-containing protein</fullName>
    </recommendedName>
</protein>
<dbReference type="Pfam" id="PF07727">
    <property type="entry name" value="RVT_2"/>
    <property type="match status" value="1"/>
</dbReference>
<evidence type="ECO:0000313" key="4">
    <source>
        <dbReference type="EMBL" id="GEU82830.1"/>
    </source>
</evidence>
<feature type="domain" description="Retroviral polymerase SH3-like" evidence="3">
    <location>
        <begin position="151"/>
        <end position="197"/>
    </location>
</feature>
<gene>
    <name evidence="4" type="ORF">Tci_054808</name>
</gene>
<reference evidence="4" key="1">
    <citation type="journal article" date="2019" name="Sci. Rep.">
        <title>Draft genome of Tanacetum cinerariifolium, the natural source of mosquito coil.</title>
        <authorList>
            <person name="Yamashiro T."/>
            <person name="Shiraishi A."/>
            <person name="Satake H."/>
            <person name="Nakayama K."/>
        </authorList>
    </citation>
    <scope>NUCLEOTIDE SEQUENCE</scope>
</reference>
<dbReference type="InterPro" id="IPR057670">
    <property type="entry name" value="SH3_retrovirus"/>
</dbReference>
<dbReference type="InterPro" id="IPR013103">
    <property type="entry name" value="RVT_2"/>
</dbReference>
<evidence type="ECO:0000259" key="2">
    <source>
        <dbReference type="Pfam" id="PF07727"/>
    </source>
</evidence>
<name>A0A6L2N9S6_TANCI</name>
<feature type="compositionally biased region" description="Low complexity" evidence="1">
    <location>
        <begin position="911"/>
        <end position="922"/>
    </location>
</feature>